<dbReference type="Proteomes" id="UP000298652">
    <property type="component" value="Chromosome 2"/>
</dbReference>
<organism evidence="2 3">
    <name type="scientific">Setaria viridis</name>
    <name type="common">Green bristlegrass</name>
    <name type="synonym">Setaria italica subsp. viridis</name>
    <dbReference type="NCBI Taxonomy" id="4556"/>
    <lineage>
        <taxon>Eukaryota</taxon>
        <taxon>Viridiplantae</taxon>
        <taxon>Streptophyta</taxon>
        <taxon>Embryophyta</taxon>
        <taxon>Tracheophyta</taxon>
        <taxon>Spermatophyta</taxon>
        <taxon>Magnoliopsida</taxon>
        <taxon>Liliopsida</taxon>
        <taxon>Poales</taxon>
        <taxon>Poaceae</taxon>
        <taxon>PACMAD clade</taxon>
        <taxon>Panicoideae</taxon>
        <taxon>Panicodae</taxon>
        <taxon>Paniceae</taxon>
        <taxon>Cenchrinae</taxon>
        <taxon>Setaria</taxon>
    </lineage>
</organism>
<evidence type="ECO:0000313" key="2">
    <source>
        <dbReference type="EMBL" id="TKW33166.1"/>
    </source>
</evidence>
<proteinExistence type="predicted"/>
<accession>A0A4V6DBG2</accession>
<dbReference type="EMBL" id="CM016553">
    <property type="protein sequence ID" value="TKW33166.1"/>
    <property type="molecule type" value="Genomic_DNA"/>
</dbReference>
<evidence type="ECO:0000313" key="3">
    <source>
        <dbReference type="Proteomes" id="UP000298652"/>
    </source>
</evidence>
<sequence>MQSDQQFPPVAFVDVKRYIVSTFLDIALYCMDPFIEYAGELHIIPLRRAKHLQDTTHTLPHQNLYYICTWEKKRLNNLDQNTTKHTTTKTSRGLQPQAAPSHQPLIGSY</sequence>
<name>A0A4V6DBG2_SETVI</name>
<reference evidence="2" key="1">
    <citation type="submission" date="2019-03" db="EMBL/GenBank/DDBJ databases">
        <title>WGS assembly of Setaria viridis.</title>
        <authorList>
            <person name="Huang P."/>
            <person name="Jenkins J."/>
            <person name="Grimwood J."/>
            <person name="Barry K."/>
            <person name="Healey A."/>
            <person name="Mamidi S."/>
            <person name="Sreedasyam A."/>
            <person name="Shu S."/>
            <person name="Feldman M."/>
            <person name="Wu J."/>
            <person name="Yu Y."/>
            <person name="Chen C."/>
            <person name="Johnson J."/>
            <person name="Rokhsar D."/>
            <person name="Baxter I."/>
            <person name="Schmutz J."/>
            <person name="Brutnell T."/>
            <person name="Kellogg E."/>
        </authorList>
    </citation>
    <scope>NUCLEOTIDE SEQUENCE [LARGE SCALE GENOMIC DNA]</scope>
</reference>
<keyword evidence="3" id="KW-1185">Reference proteome</keyword>
<feature type="compositionally biased region" description="Polar residues" evidence="1">
    <location>
        <begin position="91"/>
        <end position="100"/>
    </location>
</feature>
<evidence type="ECO:0000256" key="1">
    <source>
        <dbReference type="SAM" id="MobiDB-lite"/>
    </source>
</evidence>
<protein>
    <submittedName>
        <fullName evidence="2">Uncharacterized protein</fullName>
    </submittedName>
</protein>
<feature type="region of interest" description="Disordered" evidence="1">
    <location>
        <begin position="79"/>
        <end position="109"/>
    </location>
</feature>
<dbReference type="AlphaFoldDB" id="A0A4V6DBG2"/>
<gene>
    <name evidence="2" type="ORF">SEVIR_2G215200v2</name>
</gene>
<dbReference type="Gramene" id="TKW33166">
    <property type="protein sequence ID" value="TKW33166"/>
    <property type="gene ID" value="SEVIR_2G215200v2"/>
</dbReference>